<proteinExistence type="predicted"/>
<organism evidence="2 3">
    <name type="scientific">Chryseobacterium indicum</name>
    <dbReference type="NCBI Taxonomy" id="2766954"/>
    <lineage>
        <taxon>Bacteria</taxon>
        <taxon>Pseudomonadati</taxon>
        <taxon>Bacteroidota</taxon>
        <taxon>Flavobacteriia</taxon>
        <taxon>Flavobacteriales</taxon>
        <taxon>Weeksellaceae</taxon>
        <taxon>Chryseobacterium group</taxon>
        <taxon>Chryseobacterium</taxon>
    </lineage>
</organism>
<dbReference type="InterPro" id="IPR013830">
    <property type="entry name" value="SGNH_hydro"/>
</dbReference>
<dbReference type="SUPFAM" id="SSF52266">
    <property type="entry name" value="SGNH hydrolase"/>
    <property type="match status" value="1"/>
</dbReference>
<sequence length="185" mass="21435">MSEIKIDTAKKYNYVLIGDSHVQFWSIGNNSLNLGMTGQTSEQIKLKYLLLKNEIKSGQKLIISVGANDVKSIATNPEKKEEIIKKCIENLQLIISENKNKFDRIYVMTVPPDFHVSFPYNFINYEDTFTSKLKINDEIRKLALKNKIVLIDTYEIFKNKTGYEYSIDGVHMNEKAYKILNEKIK</sequence>
<dbReference type="Gene3D" id="3.40.50.1110">
    <property type="entry name" value="SGNH hydrolase"/>
    <property type="match status" value="1"/>
</dbReference>
<dbReference type="GO" id="GO:0016787">
    <property type="term" value="F:hydrolase activity"/>
    <property type="evidence" value="ECO:0007669"/>
    <property type="project" value="UniProtKB-KW"/>
</dbReference>
<reference evidence="2" key="1">
    <citation type="submission" date="2021-08" db="EMBL/GenBank/DDBJ databases">
        <title>Complete genome sequence of Chryseobacterium sp strain PS-8.</title>
        <authorList>
            <person name="Das S.K."/>
        </authorList>
    </citation>
    <scope>NUCLEOTIDE SEQUENCE</scope>
    <source>
        <strain evidence="2">PS-8</strain>
    </source>
</reference>
<evidence type="ECO:0000259" key="1">
    <source>
        <dbReference type="Pfam" id="PF13472"/>
    </source>
</evidence>
<evidence type="ECO:0000313" key="3">
    <source>
        <dbReference type="Proteomes" id="UP001430374"/>
    </source>
</evidence>
<comment type="caution">
    <text evidence="2">The sequence shown here is derived from an EMBL/GenBank/DDBJ whole genome shotgun (WGS) entry which is preliminary data.</text>
</comment>
<accession>A0ABS9C207</accession>
<dbReference type="Proteomes" id="UP001430374">
    <property type="component" value="Unassembled WGS sequence"/>
</dbReference>
<dbReference type="Pfam" id="PF13472">
    <property type="entry name" value="Lipase_GDSL_2"/>
    <property type="match status" value="1"/>
</dbReference>
<keyword evidence="2" id="KW-0378">Hydrolase</keyword>
<evidence type="ECO:0000313" key="2">
    <source>
        <dbReference type="EMBL" id="MCF2218257.1"/>
    </source>
</evidence>
<keyword evidence="3" id="KW-1185">Reference proteome</keyword>
<protein>
    <submittedName>
        <fullName evidence="2">SGNH/GDSL hydrolase family protein</fullName>
    </submittedName>
</protein>
<dbReference type="RefSeq" id="WP_235130035.1">
    <property type="nucleotide sequence ID" value="NZ_JACSGT010000001.1"/>
</dbReference>
<dbReference type="CDD" id="cd00229">
    <property type="entry name" value="SGNH_hydrolase"/>
    <property type="match status" value="1"/>
</dbReference>
<name>A0ABS9C207_9FLAO</name>
<dbReference type="EMBL" id="JACSGT010000001">
    <property type="protein sequence ID" value="MCF2218257.1"/>
    <property type="molecule type" value="Genomic_DNA"/>
</dbReference>
<gene>
    <name evidence="2" type="ORF">H9Q08_02950</name>
</gene>
<dbReference type="InterPro" id="IPR036514">
    <property type="entry name" value="SGNH_hydro_sf"/>
</dbReference>
<feature type="domain" description="SGNH hydrolase-type esterase" evidence="1">
    <location>
        <begin position="32"/>
        <end position="179"/>
    </location>
</feature>